<evidence type="ECO:0000256" key="2">
    <source>
        <dbReference type="SAM" id="SignalP"/>
    </source>
</evidence>
<reference evidence="3 4" key="1">
    <citation type="submission" date="2024-05" db="EMBL/GenBank/DDBJ databases">
        <authorList>
            <person name="Wallberg A."/>
        </authorList>
    </citation>
    <scope>NUCLEOTIDE SEQUENCE [LARGE SCALE GENOMIC DNA]</scope>
</reference>
<proteinExistence type="predicted"/>
<dbReference type="Proteomes" id="UP001497623">
    <property type="component" value="Unassembled WGS sequence"/>
</dbReference>
<protein>
    <recommendedName>
        <fullName evidence="5">Secreted protein</fullName>
    </recommendedName>
</protein>
<evidence type="ECO:0008006" key="5">
    <source>
        <dbReference type="Google" id="ProtNLM"/>
    </source>
</evidence>
<accession>A0AAV2PVU0</accession>
<evidence type="ECO:0000313" key="4">
    <source>
        <dbReference type="Proteomes" id="UP001497623"/>
    </source>
</evidence>
<comment type="caution">
    <text evidence="3">The sequence shown here is derived from an EMBL/GenBank/DDBJ whole genome shotgun (WGS) entry which is preliminary data.</text>
</comment>
<evidence type="ECO:0000313" key="3">
    <source>
        <dbReference type="EMBL" id="CAL4064471.1"/>
    </source>
</evidence>
<gene>
    <name evidence="3" type="ORF">MNOR_LOCUS4120</name>
</gene>
<feature type="compositionally biased region" description="Basic residues" evidence="1">
    <location>
        <begin position="54"/>
        <end position="63"/>
    </location>
</feature>
<keyword evidence="4" id="KW-1185">Reference proteome</keyword>
<feature type="non-terminal residue" evidence="3">
    <location>
        <position position="1"/>
    </location>
</feature>
<dbReference type="EMBL" id="CAXKWB010001495">
    <property type="protein sequence ID" value="CAL4064471.1"/>
    <property type="molecule type" value="Genomic_DNA"/>
</dbReference>
<feature type="region of interest" description="Disordered" evidence="1">
    <location>
        <begin position="51"/>
        <end position="92"/>
    </location>
</feature>
<feature type="chain" id="PRO_5043629238" description="Secreted protein" evidence="2">
    <location>
        <begin position="49"/>
        <end position="107"/>
    </location>
</feature>
<name>A0AAV2PVU0_MEGNR</name>
<keyword evidence="2" id="KW-0732">Signal</keyword>
<sequence length="107" mass="12015">GQQQCLFRGQPARLDTYFQGQQTTMTASRKVLCLTVLLLLSCLWITEAAPQNGNRRRNGRRRNGGGNRGNNRRLRNGDVGRHGYDQDGFGRYGRDVSHVLAANPFLP</sequence>
<feature type="compositionally biased region" description="Basic and acidic residues" evidence="1">
    <location>
        <begin position="75"/>
        <end position="85"/>
    </location>
</feature>
<feature type="signal peptide" evidence="2">
    <location>
        <begin position="1"/>
        <end position="48"/>
    </location>
</feature>
<evidence type="ECO:0000256" key="1">
    <source>
        <dbReference type="SAM" id="MobiDB-lite"/>
    </source>
</evidence>
<dbReference type="AlphaFoldDB" id="A0AAV2PVU0"/>
<organism evidence="3 4">
    <name type="scientific">Meganyctiphanes norvegica</name>
    <name type="common">Northern krill</name>
    <name type="synonym">Thysanopoda norvegica</name>
    <dbReference type="NCBI Taxonomy" id="48144"/>
    <lineage>
        <taxon>Eukaryota</taxon>
        <taxon>Metazoa</taxon>
        <taxon>Ecdysozoa</taxon>
        <taxon>Arthropoda</taxon>
        <taxon>Crustacea</taxon>
        <taxon>Multicrustacea</taxon>
        <taxon>Malacostraca</taxon>
        <taxon>Eumalacostraca</taxon>
        <taxon>Eucarida</taxon>
        <taxon>Euphausiacea</taxon>
        <taxon>Euphausiidae</taxon>
        <taxon>Meganyctiphanes</taxon>
    </lineage>
</organism>